<organism evidence="8 9">
    <name type="scientific">Phycomyces blakesleeanus</name>
    <dbReference type="NCBI Taxonomy" id="4837"/>
    <lineage>
        <taxon>Eukaryota</taxon>
        <taxon>Fungi</taxon>
        <taxon>Fungi incertae sedis</taxon>
        <taxon>Mucoromycota</taxon>
        <taxon>Mucoromycotina</taxon>
        <taxon>Mucoromycetes</taxon>
        <taxon>Mucorales</taxon>
        <taxon>Phycomycetaceae</taxon>
        <taxon>Phycomyces</taxon>
    </lineage>
</organism>
<keyword evidence="3" id="KW-0677">Repeat</keyword>
<evidence type="ECO:0000256" key="4">
    <source>
        <dbReference type="ARBA" id="ARBA00023136"/>
    </source>
</evidence>
<comment type="caution">
    <text evidence="8">The sequence shown here is derived from an EMBL/GenBank/DDBJ whole genome shotgun (WGS) entry which is preliminary data.</text>
</comment>
<dbReference type="Pfam" id="PF11916">
    <property type="entry name" value="Vac14_Fig4_bd"/>
    <property type="match status" value="1"/>
</dbReference>
<dbReference type="InterPro" id="IPR021133">
    <property type="entry name" value="HEAT_type_2"/>
</dbReference>
<dbReference type="PROSITE" id="PS50077">
    <property type="entry name" value="HEAT_REPEAT"/>
    <property type="match status" value="1"/>
</dbReference>
<dbReference type="PANTHER" id="PTHR16023">
    <property type="entry name" value="TAX1 BINDING PROTEIN-RELATED"/>
    <property type="match status" value="1"/>
</dbReference>
<dbReference type="Proteomes" id="UP001448207">
    <property type="component" value="Unassembled WGS sequence"/>
</dbReference>
<feature type="compositionally biased region" description="Acidic residues" evidence="6">
    <location>
        <begin position="283"/>
        <end position="301"/>
    </location>
</feature>
<evidence type="ECO:0000256" key="2">
    <source>
        <dbReference type="ARBA" id="ARBA00010225"/>
    </source>
</evidence>
<accession>A0ABR3AME0</accession>
<feature type="region of interest" description="Disordered" evidence="6">
    <location>
        <begin position="265"/>
        <end position="312"/>
    </location>
</feature>
<evidence type="ECO:0000256" key="1">
    <source>
        <dbReference type="ARBA" id="ARBA00004308"/>
    </source>
</evidence>
<evidence type="ECO:0000313" key="8">
    <source>
        <dbReference type="EMBL" id="KAL0077442.1"/>
    </source>
</evidence>
<dbReference type="Gene3D" id="1.25.10.10">
    <property type="entry name" value="Leucine-rich Repeat Variant"/>
    <property type="match status" value="3"/>
</dbReference>
<proteinExistence type="inferred from homology"/>
<keyword evidence="4" id="KW-0472">Membrane</keyword>
<dbReference type="EMBL" id="JBCLYO010000028">
    <property type="protein sequence ID" value="KAL0077442.1"/>
    <property type="molecule type" value="Genomic_DNA"/>
</dbReference>
<dbReference type="InterPro" id="IPR016024">
    <property type="entry name" value="ARM-type_fold"/>
</dbReference>
<feature type="compositionally biased region" description="Basic and acidic residues" evidence="6">
    <location>
        <begin position="302"/>
        <end position="311"/>
    </location>
</feature>
<protein>
    <submittedName>
        <fullName evidence="8">Vacuolar protein 14 C-terminal Fig4p binding-domain-containing protein</fullName>
    </submittedName>
</protein>
<dbReference type="SUPFAM" id="SSF48371">
    <property type="entry name" value="ARM repeat"/>
    <property type="match status" value="1"/>
</dbReference>
<reference evidence="8 9" key="1">
    <citation type="submission" date="2024-04" db="EMBL/GenBank/DDBJ databases">
        <title>Symmetric and asymmetric DNA N6-adenine methylation regulates different biological responses in Mucorales.</title>
        <authorList>
            <consortium name="Lawrence Berkeley National Laboratory"/>
            <person name="Lax C."/>
            <person name="Mondo S.J."/>
            <person name="Osorio-Concepcion M."/>
            <person name="Muszewska A."/>
            <person name="Corrochano-Luque M."/>
            <person name="Gutierrez G."/>
            <person name="Riley R."/>
            <person name="Lipzen A."/>
            <person name="Guo J."/>
            <person name="Hundley H."/>
            <person name="Amirebrahimi M."/>
            <person name="Ng V."/>
            <person name="Lorenzo-Gutierrez D."/>
            <person name="Binder U."/>
            <person name="Yang J."/>
            <person name="Song Y."/>
            <person name="Canovas D."/>
            <person name="Navarro E."/>
            <person name="Freitag M."/>
            <person name="Gabaldon T."/>
            <person name="Grigoriev I.V."/>
            <person name="Corrochano L.M."/>
            <person name="Nicolas F.E."/>
            <person name="Garre V."/>
        </authorList>
    </citation>
    <scope>NUCLEOTIDE SEQUENCE [LARGE SCALE GENOMIC DNA]</scope>
    <source>
        <strain evidence="8 9">L51</strain>
    </source>
</reference>
<name>A0ABR3AME0_PHYBL</name>
<feature type="domain" description="Vacuolar protein 14 C-terminal Fig4-binding" evidence="7">
    <location>
        <begin position="508"/>
        <end position="685"/>
    </location>
</feature>
<feature type="compositionally biased region" description="Basic and acidic residues" evidence="6">
    <location>
        <begin position="265"/>
        <end position="282"/>
    </location>
</feature>
<evidence type="ECO:0000256" key="5">
    <source>
        <dbReference type="PROSITE-ProRule" id="PRU00103"/>
    </source>
</evidence>
<feature type="compositionally biased region" description="Low complexity" evidence="6">
    <location>
        <begin position="772"/>
        <end position="782"/>
    </location>
</feature>
<evidence type="ECO:0000259" key="7">
    <source>
        <dbReference type="Pfam" id="PF11916"/>
    </source>
</evidence>
<dbReference type="Pfam" id="PF12755">
    <property type="entry name" value="Vac14_Fab1_bd"/>
    <property type="match status" value="1"/>
</dbReference>
<gene>
    <name evidence="8" type="ORF">J3Q64DRAFT_1769468</name>
</gene>
<dbReference type="PANTHER" id="PTHR16023:SF0">
    <property type="entry name" value="PROTEIN VAC14 HOMOLOG"/>
    <property type="match status" value="1"/>
</dbReference>
<evidence type="ECO:0000313" key="9">
    <source>
        <dbReference type="Proteomes" id="UP001448207"/>
    </source>
</evidence>
<evidence type="ECO:0000256" key="3">
    <source>
        <dbReference type="ARBA" id="ARBA00022737"/>
    </source>
</evidence>
<evidence type="ECO:0000256" key="6">
    <source>
        <dbReference type="SAM" id="MobiDB-lite"/>
    </source>
</evidence>
<dbReference type="InterPro" id="IPR026825">
    <property type="entry name" value="Vac14"/>
</dbReference>
<dbReference type="InterPro" id="IPR021841">
    <property type="entry name" value="VAC14_Fig4p-bd"/>
</dbReference>
<feature type="region of interest" description="Disordered" evidence="6">
    <location>
        <begin position="772"/>
        <end position="825"/>
    </location>
</feature>
<keyword evidence="9" id="KW-1185">Reference proteome</keyword>
<sequence length="825" mass="93203">MDTEVFSGPLVKALTDKTYLTRKKAALQIERLITKSDKVPEQINTIIETLVQDFVYSNNPNYRNGGLIALAAVTIALGPDIALHLDIIIPPILSCFNNQDSKVRYYACESMYNIAKVAKGEALRFFNGIFDALSTLSEDTEMSVKSGAELLDRLIKDIVLELATTYISPFDPPGQTTTFSLPNFIPLLSSKISTKHSFTRNHLVLWISNLESIPELGLISYLHEFLDGLLDFMSDPSEDVRVATEQLLDNFLMDIMDDCFARQVADDHGSASDEEPEGKYNSDDGEGDGEGEEDEDDDEDAERTLKGKSVEKVSPPQANIQYGRIIKILVPHLSSPNEEIQKVALKWMNELLNNEKDIIIQFTPQIIYAVLPSLSHPVKEVKVAATRTNHSLQRLVLETPVMESLEVEDPFDYQMTVTNLRLQFLNEHEETRIASLDWLLMLHKKAPYKILASDDGTFPVLLKTLSDSSEEVIRRDLQLLAQISSYSDNDYFRSFMMNLVSLFSTDRRLLENRGSLIIRQLCTSLDPERIYITLADVLEKDEDLEFASIMVQNLNVILITSAELTDLRKRLRNLDTKDGQQLFTSLYKSWCHSAVATLSLCLLAQAYEHAANMLQVFAELEITVNTLIQIDKLVQLIESPVFTYLRLQLLEPEKYPHLLKCLYGLLMLLPQSSAYSTLRSRLSCVSSLGFLHVMPKSPMEVPKKQPTKSISNGHPKIIDDFIKFNELLQHFRNVQFKHERSRKQAMQSIARNNTFRPRRPYFFHGSSGGAISLTSDPSSTSSRDIGLEKVSKNHNSSNNNSLGIKERTTGINGSSRLLSHKGRKL</sequence>
<comment type="similarity">
    <text evidence="2">Belongs to the VAC14 family.</text>
</comment>
<comment type="subcellular location">
    <subcellularLocation>
        <location evidence="1">Endomembrane system</location>
    </subcellularLocation>
</comment>
<dbReference type="InterPro" id="IPR011989">
    <property type="entry name" value="ARM-like"/>
</dbReference>
<feature type="repeat" description="HEAT" evidence="5">
    <location>
        <begin position="88"/>
        <end position="124"/>
    </location>
</feature>